<evidence type="ECO:0000313" key="3">
    <source>
        <dbReference type="Proteomes" id="UP000694864"/>
    </source>
</evidence>
<feature type="signal peptide" evidence="2">
    <location>
        <begin position="1"/>
        <end position="23"/>
    </location>
</feature>
<dbReference type="RefSeq" id="XP_010466296.1">
    <property type="nucleotide sequence ID" value="XM_010467994.1"/>
</dbReference>
<dbReference type="Proteomes" id="UP000694864">
    <property type="component" value="Chromosome 15"/>
</dbReference>
<feature type="region of interest" description="Disordered" evidence="1">
    <location>
        <begin position="37"/>
        <end position="64"/>
    </location>
</feature>
<evidence type="ECO:0000256" key="1">
    <source>
        <dbReference type="SAM" id="MobiDB-lite"/>
    </source>
</evidence>
<proteinExistence type="predicted"/>
<name>A0ABM0W6A2_CAMSA</name>
<organism evidence="3 4">
    <name type="scientific">Camelina sativa</name>
    <name type="common">False flax</name>
    <name type="synonym">Myagrum sativum</name>
    <dbReference type="NCBI Taxonomy" id="90675"/>
    <lineage>
        <taxon>Eukaryota</taxon>
        <taxon>Viridiplantae</taxon>
        <taxon>Streptophyta</taxon>
        <taxon>Embryophyta</taxon>
        <taxon>Tracheophyta</taxon>
        <taxon>Spermatophyta</taxon>
        <taxon>Magnoliopsida</taxon>
        <taxon>eudicotyledons</taxon>
        <taxon>Gunneridae</taxon>
        <taxon>Pentapetalae</taxon>
        <taxon>rosids</taxon>
        <taxon>malvids</taxon>
        <taxon>Brassicales</taxon>
        <taxon>Brassicaceae</taxon>
        <taxon>Camelineae</taxon>
        <taxon>Camelina</taxon>
    </lineage>
</organism>
<dbReference type="GeneID" id="104746500"/>
<sequence>MVSQGLSFTIVFLLATLITLGEANNNRKLLQTYTNYQPEHSPLPSPVYSPPADLPPPPPTPFYSPPVDLPLPPTPIYPPPPQAYQAYYYRRSPPPPARPWWWLI</sequence>
<reference evidence="3" key="1">
    <citation type="journal article" date="2014" name="Nat. Commun.">
        <title>The emerging biofuel crop Camelina sativa retains a highly undifferentiated hexaploid genome structure.</title>
        <authorList>
            <person name="Kagale S."/>
            <person name="Koh C."/>
            <person name="Nixon J."/>
            <person name="Bollina V."/>
            <person name="Clarke W.E."/>
            <person name="Tuteja R."/>
            <person name="Spillane C."/>
            <person name="Robinson S.J."/>
            <person name="Links M.G."/>
            <person name="Clarke C."/>
            <person name="Higgins E.E."/>
            <person name="Huebert T."/>
            <person name="Sharpe A.G."/>
            <person name="Parkin I.A."/>
        </authorList>
    </citation>
    <scope>NUCLEOTIDE SEQUENCE [LARGE SCALE GENOMIC DNA]</scope>
    <source>
        <strain evidence="3">cv. DH55</strain>
    </source>
</reference>
<protein>
    <submittedName>
        <fullName evidence="4">Extensin-like isoform X2</fullName>
    </submittedName>
</protein>
<keyword evidence="2" id="KW-0732">Signal</keyword>
<accession>A0ABM0W6A2</accession>
<keyword evidence="3" id="KW-1185">Reference proteome</keyword>
<evidence type="ECO:0000313" key="4">
    <source>
        <dbReference type="RefSeq" id="XP_010466296.1"/>
    </source>
</evidence>
<evidence type="ECO:0000256" key="2">
    <source>
        <dbReference type="SAM" id="SignalP"/>
    </source>
</evidence>
<reference evidence="4" key="2">
    <citation type="submission" date="2025-08" db="UniProtKB">
        <authorList>
            <consortium name="RefSeq"/>
        </authorList>
    </citation>
    <scope>IDENTIFICATION</scope>
    <source>
        <tissue evidence="4">Leaf</tissue>
    </source>
</reference>
<gene>
    <name evidence="4" type="primary">LOC104746500</name>
</gene>
<feature type="compositionally biased region" description="Pro residues" evidence="1">
    <location>
        <begin position="41"/>
        <end position="64"/>
    </location>
</feature>
<feature type="chain" id="PRO_5045507127" evidence="2">
    <location>
        <begin position="24"/>
        <end position="104"/>
    </location>
</feature>